<evidence type="ECO:0000313" key="11">
    <source>
        <dbReference type="EMBL" id="MFC4833568.1"/>
    </source>
</evidence>
<evidence type="ECO:0000313" key="12">
    <source>
        <dbReference type="Proteomes" id="UP001595909"/>
    </source>
</evidence>
<evidence type="ECO:0000256" key="3">
    <source>
        <dbReference type="ARBA" id="ARBA00022448"/>
    </source>
</evidence>
<dbReference type="PANTHER" id="PTHR42718">
    <property type="entry name" value="MAJOR FACILITATOR SUPERFAMILY MULTIDRUG TRANSPORTER MFSC"/>
    <property type="match status" value="1"/>
</dbReference>
<dbReference type="NCBIfam" id="TIGR00711">
    <property type="entry name" value="efflux_EmrB"/>
    <property type="match status" value="1"/>
</dbReference>
<proteinExistence type="inferred from homology"/>
<dbReference type="CDD" id="cd17503">
    <property type="entry name" value="MFS_LmrB_MDR_like"/>
    <property type="match status" value="1"/>
</dbReference>
<feature type="transmembrane region" description="Helical" evidence="9">
    <location>
        <begin position="213"/>
        <end position="231"/>
    </location>
</feature>
<evidence type="ECO:0000259" key="10">
    <source>
        <dbReference type="PROSITE" id="PS50850"/>
    </source>
</evidence>
<feature type="transmembrane region" description="Helical" evidence="9">
    <location>
        <begin position="69"/>
        <end position="86"/>
    </location>
</feature>
<evidence type="ECO:0000256" key="2">
    <source>
        <dbReference type="ARBA" id="ARBA00008537"/>
    </source>
</evidence>
<feature type="transmembrane region" description="Helical" evidence="9">
    <location>
        <begin position="349"/>
        <end position="369"/>
    </location>
</feature>
<organism evidence="11 12">
    <name type="scientific">Actinomycetospora chibensis</name>
    <dbReference type="NCBI Taxonomy" id="663606"/>
    <lineage>
        <taxon>Bacteria</taxon>
        <taxon>Bacillati</taxon>
        <taxon>Actinomycetota</taxon>
        <taxon>Actinomycetes</taxon>
        <taxon>Pseudonocardiales</taxon>
        <taxon>Pseudonocardiaceae</taxon>
        <taxon>Actinomycetospora</taxon>
    </lineage>
</organism>
<feature type="transmembrane region" description="Helical" evidence="9">
    <location>
        <begin position="455"/>
        <end position="473"/>
    </location>
</feature>
<dbReference type="EMBL" id="JBHSIM010000029">
    <property type="protein sequence ID" value="MFC4833568.1"/>
    <property type="molecule type" value="Genomic_DNA"/>
</dbReference>
<dbReference type="Gene3D" id="1.20.1720.10">
    <property type="entry name" value="Multidrug resistance protein D"/>
    <property type="match status" value="1"/>
</dbReference>
<dbReference type="PRINTS" id="PR01036">
    <property type="entry name" value="TCRTETB"/>
</dbReference>
<feature type="transmembrane region" description="Helical" evidence="9">
    <location>
        <begin position="243"/>
        <end position="262"/>
    </location>
</feature>
<feature type="transmembrane region" description="Helical" evidence="9">
    <location>
        <begin position="181"/>
        <end position="201"/>
    </location>
</feature>
<evidence type="ECO:0000256" key="6">
    <source>
        <dbReference type="ARBA" id="ARBA00022989"/>
    </source>
</evidence>
<keyword evidence="4" id="KW-1003">Cell membrane</keyword>
<dbReference type="PROSITE" id="PS50850">
    <property type="entry name" value="MFS"/>
    <property type="match status" value="1"/>
</dbReference>
<evidence type="ECO:0000256" key="8">
    <source>
        <dbReference type="SAM" id="MobiDB-lite"/>
    </source>
</evidence>
<reference evidence="12" key="1">
    <citation type="journal article" date="2019" name="Int. J. Syst. Evol. Microbiol.">
        <title>The Global Catalogue of Microorganisms (GCM) 10K type strain sequencing project: providing services to taxonomists for standard genome sequencing and annotation.</title>
        <authorList>
            <consortium name="The Broad Institute Genomics Platform"/>
            <consortium name="The Broad Institute Genome Sequencing Center for Infectious Disease"/>
            <person name="Wu L."/>
            <person name="Ma J."/>
        </authorList>
    </citation>
    <scope>NUCLEOTIDE SEQUENCE [LARGE SCALE GENOMIC DNA]</scope>
    <source>
        <strain evidence="12">CCUG 50347</strain>
    </source>
</reference>
<protein>
    <submittedName>
        <fullName evidence="11">MDR family MFS transporter</fullName>
    </submittedName>
</protein>
<sequence length="481" mass="49646">MTAAGSPPEASEPPPAPTEIDGRLLRTAFVLVLGTFMATLDATIVNVGIDTLAQEFRASVTEIQWVTTAYLLALLLAVPSSGWIVDRFGGRRTWISAVVLFLAGSLLCALAWSVESLVVFRVIQGLGGGLLPPVGQALVAREAGPKRIGRIISIVGVIPLLSPVIGPIVGGTILGVAGWPWLFYVNLPIGLVAVLLALRFVAPHPPAAQGAPFDVLGAALLPPGVAALVFGLTEVGNGRSLDFVPVLLGLVGGVVLLMAYAVHAVRMRGVPLIDLRLFTRPPFGAAASALIILGASVYGAVFLLPLYFQAGRGLTPFAAGLLLVPQGLGAALGSVVVNRTIDKVAPRTLVLTGIGLIALGTVLFTQLGSAPSDPLIIASLLVRGIGLGMIGAPVMNIVYSSMPHAQLPRASGALNLLNVLGGSIGTAVLAVVLQTRLEARAHRGEPGVALAFADTFWWTLAFCLVAVIGATRLPRRSAATE</sequence>
<keyword evidence="5 9" id="KW-0812">Transmembrane</keyword>
<dbReference type="PANTHER" id="PTHR42718:SF9">
    <property type="entry name" value="MAJOR FACILITATOR SUPERFAMILY MULTIDRUG TRANSPORTER MFSC"/>
    <property type="match status" value="1"/>
</dbReference>
<evidence type="ECO:0000256" key="9">
    <source>
        <dbReference type="SAM" id="Phobius"/>
    </source>
</evidence>
<comment type="similarity">
    <text evidence="2">Belongs to the major facilitator superfamily. EmrB family.</text>
</comment>
<dbReference type="SUPFAM" id="SSF103473">
    <property type="entry name" value="MFS general substrate transporter"/>
    <property type="match status" value="1"/>
</dbReference>
<feature type="region of interest" description="Disordered" evidence="8">
    <location>
        <begin position="1"/>
        <end position="20"/>
    </location>
</feature>
<name>A0ABV9RH91_9PSEU</name>
<comment type="subcellular location">
    <subcellularLocation>
        <location evidence="1">Cell membrane</location>
        <topology evidence="1">Multi-pass membrane protein</topology>
    </subcellularLocation>
</comment>
<dbReference type="RefSeq" id="WP_337994189.1">
    <property type="nucleotide sequence ID" value="NZ_BAABHN010000029.1"/>
</dbReference>
<evidence type="ECO:0000256" key="7">
    <source>
        <dbReference type="ARBA" id="ARBA00023136"/>
    </source>
</evidence>
<evidence type="ECO:0000256" key="4">
    <source>
        <dbReference type="ARBA" id="ARBA00022475"/>
    </source>
</evidence>
<keyword evidence="7 9" id="KW-0472">Membrane</keyword>
<dbReference type="Gene3D" id="1.20.1250.20">
    <property type="entry name" value="MFS general substrate transporter like domains"/>
    <property type="match status" value="1"/>
</dbReference>
<feature type="transmembrane region" description="Helical" evidence="9">
    <location>
        <begin position="93"/>
        <end position="112"/>
    </location>
</feature>
<comment type="caution">
    <text evidence="11">The sequence shown here is derived from an EMBL/GenBank/DDBJ whole genome shotgun (WGS) entry which is preliminary data.</text>
</comment>
<evidence type="ECO:0000256" key="5">
    <source>
        <dbReference type="ARBA" id="ARBA00022692"/>
    </source>
</evidence>
<evidence type="ECO:0000256" key="1">
    <source>
        <dbReference type="ARBA" id="ARBA00004651"/>
    </source>
</evidence>
<dbReference type="InterPro" id="IPR020846">
    <property type="entry name" value="MFS_dom"/>
</dbReference>
<feature type="transmembrane region" description="Helical" evidence="9">
    <location>
        <begin position="375"/>
        <end position="399"/>
    </location>
</feature>
<keyword evidence="12" id="KW-1185">Reference proteome</keyword>
<feature type="transmembrane region" description="Helical" evidence="9">
    <location>
        <begin position="411"/>
        <end position="435"/>
    </location>
</feature>
<feature type="transmembrane region" description="Helical" evidence="9">
    <location>
        <begin position="283"/>
        <end position="308"/>
    </location>
</feature>
<gene>
    <name evidence="11" type="ORF">ACFPEL_14235</name>
</gene>
<dbReference type="InterPro" id="IPR004638">
    <property type="entry name" value="EmrB-like"/>
</dbReference>
<feature type="transmembrane region" description="Helical" evidence="9">
    <location>
        <begin position="118"/>
        <end position="139"/>
    </location>
</feature>
<dbReference type="InterPro" id="IPR011701">
    <property type="entry name" value="MFS"/>
</dbReference>
<dbReference type="InterPro" id="IPR036259">
    <property type="entry name" value="MFS_trans_sf"/>
</dbReference>
<accession>A0ABV9RH91</accession>
<feature type="transmembrane region" description="Helical" evidence="9">
    <location>
        <begin position="314"/>
        <end position="337"/>
    </location>
</feature>
<feature type="transmembrane region" description="Helical" evidence="9">
    <location>
        <begin position="151"/>
        <end position="175"/>
    </location>
</feature>
<feature type="transmembrane region" description="Helical" evidence="9">
    <location>
        <begin position="28"/>
        <end position="49"/>
    </location>
</feature>
<dbReference type="Pfam" id="PF07690">
    <property type="entry name" value="MFS_1"/>
    <property type="match status" value="1"/>
</dbReference>
<dbReference type="Proteomes" id="UP001595909">
    <property type="component" value="Unassembled WGS sequence"/>
</dbReference>
<keyword evidence="6 9" id="KW-1133">Transmembrane helix</keyword>
<feature type="domain" description="Major facilitator superfamily (MFS) profile" evidence="10">
    <location>
        <begin position="27"/>
        <end position="478"/>
    </location>
</feature>
<keyword evidence="3" id="KW-0813">Transport</keyword>